<evidence type="ECO:0000313" key="3">
    <source>
        <dbReference type="Proteomes" id="UP001054945"/>
    </source>
</evidence>
<evidence type="ECO:0000256" key="1">
    <source>
        <dbReference type="SAM" id="MobiDB-lite"/>
    </source>
</evidence>
<dbReference type="EMBL" id="BPLR01009529">
    <property type="protein sequence ID" value="GIY32654.1"/>
    <property type="molecule type" value="Genomic_DNA"/>
</dbReference>
<accession>A0AAV4SH30</accession>
<dbReference type="AlphaFoldDB" id="A0AAV4SH30"/>
<reference evidence="2 3" key="1">
    <citation type="submission" date="2021-06" db="EMBL/GenBank/DDBJ databases">
        <title>Caerostris extrusa draft genome.</title>
        <authorList>
            <person name="Kono N."/>
            <person name="Arakawa K."/>
        </authorList>
    </citation>
    <scope>NUCLEOTIDE SEQUENCE [LARGE SCALE GENOMIC DNA]</scope>
</reference>
<dbReference type="Proteomes" id="UP001054945">
    <property type="component" value="Unassembled WGS sequence"/>
</dbReference>
<name>A0AAV4SH30_CAEEX</name>
<sequence>MRSPSLPLIVPHCQTETAMQKHIKNSLQIFRKRGSQKLTTSQGRIDISAQWTLINPPKHPHVDRMMTLPTPQQTKGESPPLQESEQ</sequence>
<evidence type="ECO:0000313" key="2">
    <source>
        <dbReference type="EMBL" id="GIY32654.1"/>
    </source>
</evidence>
<feature type="region of interest" description="Disordered" evidence="1">
    <location>
        <begin position="56"/>
        <end position="86"/>
    </location>
</feature>
<organism evidence="2 3">
    <name type="scientific">Caerostris extrusa</name>
    <name type="common">Bark spider</name>
    <name type="synonym">Caerostris bankana</name>
    <dbReference type="NCBI Taxonomy" id="172846"/>
    <lineage>
        <taxon>Eukaryota</taxon>
        <taxon>Metazoa</taxon>
        <taxon>Ecdysozoa</taxon>
        <taxon>Arthropoda</taxon>
        <taxon>Chelicerata</taxon>
        <taxon>Arachnida</taxon>
        <taxon>Araneae</taxon>
        <taxon>Araneomorphae</taxon>
        <taxon>Entelegynae</taxon>
        <taxon>Araneoidea</taxon>
        <taxon>Araneidae</taxon>
        <taxon>Caerostris</taxon>
    </lineage>
</organism>
<keyword evidence="3" id="KW-1185">Reference proteome</keyword>
<feature type="compositionally biased region" description="Polar residues" evidence="1">
    <location>
        <begin position="69"/>
        <end position="86"/>
    </location>
</feature>
<proteinExistence type="predicted"/>
<gene>
    <name evidence="2" type="ORF">CEXT_152551</name>
</gene>
<comment type="caution">
    <text evidence="2">The sequence shown here is derived from an EMBL/GenBank/DDBJ whole genome shotgun (WGS) entry which is preliminary data.</text>
</comment>
<protein>
    <submittedName>
        <fullName evidence="2">Uncharacterized protein</fullName>
    </submittedName>
</protein>